<reference evidence="3" key="1">
    <citation type="submission" date="2018-02" db="EMBL/GenBank/DDBJ databases">
        <title>Rhizophora mucronata_Transcriptome.</title>
        <authorList>
            <person name="Meera S.P."/>
            <person name="Sreeshan A."/>
            <person name="Augustine A."/>
        </authorList>
    </citation>
    <scope>NUCLEOTIDE SEQUENCE</scope>
    <source>
        <tissue evidence="3">Leaf</tissue>
    </source>
</reference>
<dbReference type="EMBL" id="GGEC01056217">
    <property type="protein sequence ID" value="MBX36701.1"/>
    <property type="molecule type" value="Transcribed_RNA"/>
</dbReference>
<dbReference type="InterPro" id="IPR027074">
    <property type="entry name" value="Integrator_9su"/>
</dbReference>
<dbReference type="PANTHER" id="PTHR46094">
    <property type="entry name" value="INTEGRATOR COMPLEX SUBUNIT 9"/>
    <property type="match status" value="1"/>
</dbReference>
<protein>
    <submittedName>
        <fullName evidence="3">Uncharacterized protein</fullName>
    </submittedName>
</protein>
<organism evidence="3">
    <name type="scientific">Rhizophora mucronata</name>
    <name type="common">Asiatic mangrove</name>
    <dbReference type="NCBI Taxonomy" id="61149"/>
    <lineage>
        <taxon>Eukaryota</taxon>
        <taxon>Viridiplantae</taxon>
        <taxon>Streptophyta</taxon>
        <taxon>Embryophyta</taxon>
        <taxon>Tracheophyta</taxon>
        <taxon>Spermatophyta</taxon>
        <taxon>Magnoliopsida</taxon>
        <taxon>eudicotyledons</taxon>
        <taxon>Gunneridae</taxon>
        <taxon>Pentapetalae</taxon>
        <taxon>rosids</taxon>
        <taxon>fabids</taxon>
        <taxon>Malpighiales</taxon>
        <taxon>Rhizophoraceae</taxon>
        <taxon>Rhizophora</taxon>
    </lineage>
</organism>
<dbReference type="GO" id="GO:0034472">
    <property type="term" value="P:snRNA 3'-end processing"/>
    <property type="evidence" value="ECO:0007669"/>
    <property type="project" value="TreeGrafter"/>
</dbReference>
<evidence type="ECO:0000256" key="1">
    <source>
        <dbReference type="ARBA" id="ARBA00004123"/>
    </source>
</evidence>
<dbReference type="AlphaFoldDB" id="A0A2P2N2K3"/>
<evidence type="ECO:0000313" key="3">
    <source>
        <dbReference type="EMBL" id="MBX36701.1"/>
    </source>
</evidence>
<accession>A0A2P2N2K3</accession>
<evidence type="ECO:0000256" key="2">
    <source>
        <dbReference type="ARBA" id="ARBA00023242"/>
    </source>
</evidence>
<name>A0A2P2N2K3_RHIMU</name>
<dbReference type="GO" id="GO:0032039">
    <property type="term" value="C:integrator complex"/>
    <property type="evidence" value="ECO:0007669"/>
    <property type="project" value="InterPro"/>
</dbReference>
<keyword evidence="2" id="KW-0539">Nucleus</keyword>
<dbReference type="PANTHER" id="PTHR46094:SF1">
    <property type="entry name" value="INTEGRATOR COMPLEX SUBUNIT 9"/>
    <property type="match status" value="1"/>
</dbReference>
<sequence>MALLPFMPMEMKVLQCSFLSGISLKKAHALLRIFQPKIVLFPEEVSQHMNLSGSSSQSFSVFWYKENEILGIKDLKDASDLDIAFDLSTRFQWRKLKQGDMDTTRLDGQLLMDHGKHWLVSSNQVASSSRGGMLLSCGVPDLQRLLVVLSELGIDASMEKGMSSDNTGVIRIHSPKRALIEAQGTRTIISSPDDDLATLIFEAIHTVLDGI</sequence>
<proteinExistence type="predicted"/>
<comment type="subcellular location">
    <subcellularLocation>
        <location evidence="1">Nucleus</location>
    </subcellularLocation>
</comment>